<reference evidence="3" key="1">
    <citation type="journal article" date="2019" name="Int. J. Syst. Evol. Microbiol.">
        <title>The Global Catalogue of Microorganisms (GCM) 10K type strain sequencing project: providing services to taxonomists for standard genome sequencing and annotation.</title>
        <authorList>
            <consortium name="The Broad Institute Genomics Platform"/>
            <consortium name="The Broad Institute Genome Sequencing Center for Infectious Disease"/>
            <person name="Wu L."/>
            <person name="Ma J."/>
        </authorList>
    </citation>
    <scope>NUCLEOTIDE SEQUENCE [LARGE SCALE GENOMIC DNA]</scope>
    <source>
        <strain evidence="3">JCM 17593</strain>
    </source>
</reference>
<feature type="region of interest" description="Disordered" evidence="1">
    <location>
        <begin position="22"/>
        <end position="55"/>
    </location>
</feature>
<sequence length="55" mass="6301">MDAYAGRHRKYEQPCREVGNLSATRALAPREERRRVETGRQKKLLGDGSRGMRGE</sequence>
<name>A0ABP8AY05_9MICO</name>
<evidence type="ECO:0000256" key="1">
    <source>
        <dbReference type="SAM" id="MobiDB-lite"/>
    </source>
</evidence>
<evidence type="ECO:0000313" key="2">
    <source>
        <dbReference type="EMBL" id="GAA4193309.1"/>
    </source>
</evidence>
<keyword evidence="3" id="KW-1185">Reference proteome</keyword>
<comment type="caution">
    <text evidence="2">The sequence shown here is derived from an EMBL/GenBank/DDBJ whole genome shotgun (WGS) entry which is preliminary data.</text>
</comment>
<evidence type="ECO:0000313" key="3">
    <source>
        <dbReference type="Proteomes" id="UP001500213"/>
    </source>
</evidence>
<accession>A0ABP8AY05</accession>
<gene>
    <name evidence="2" type="ORF">GCM10022288_26890</name>
</gene>
<feature type="compositionally biased region" description="Basic and acidic residues" evidence="1">
    <location>
        <begin position="28"/>
        <end position="40"/>
    </location>
</feature>
<dbReference type="EMBL" id="BAABBX010000016">
    <property type="protein sequence ID" value="GAA4193309.1"/>
    <property type="molecule type" value="Genomic_DNA"/>
</dbReference>
<dbReference type="Proteomes" id="UP001500213">
    <property type="component" value="Unassembled WGS sequence"/>
</dbReference>
<organism evidence="2 3">
    <name type="scientific">Gryllotalpicola kribbensis</name>
    <dbReference type="NCBI Taxonomy" id="993084"/>
    <lineage>
        <taxon>Bacteria</taxon>
        <taxon>Bacillati</taxon>
        <taxon>Actinomycetota</taxon>
        <taxon>Actinomycetes</taxon>
        <taxon>Micrococcales</taxon>
        <taxon>Microbacteriaceae</taxon>
        <taxon>Gryllotalpicola</taxon>
    </lineage>
</organism>
<proteinExistence type="predicted"/>
<protein>
    <submittedName>
        <fullName evidence="2">Uncharacterized protein</fullName>
    </submittedName>
</protein>